<dbReference type="Pfam" id="PF19058">
    <property type="entry name" value="DUF5754"/>
    <property type="match status" value="1"/>
</dbReference>
<dbReference type="EMBL" id="MN739688">
    <property type="protein sequence ID" value="QHT21250.1"/>
    <property type="molecule type" value="Genomic_DNA"/>
</dbReference>
<dbReference type="AlphaFoldDB" id="A0A6C0DY45"/>
<proteinExistence type="predicted"/>
<name>A0A6C0DY45_9ZZZZ</name>
<sequence length="99" mass="11873">MKKEEEIKKYSNPRQVRRLAKKYFGNTLKIELSSKKEKKYMATTPSGKIVHFGQMGYEDYTKHKNKTRRKNYLTRSAKIRGDWAKDKYSPNNLARKLLW</sequence>
<protein>
    <submittedName>
        <fullName evidence="1">Uncharacterized protein</fullName>
    </submittedName>
</protein>
<evidence type="ECO:0000313" key="1">
    <source>
        <dbReference type="EMBL" id="QHT21250.1"/>
    </source>
</evidence>
<accession>A0A6C0DY45</accession>
<reference evidence="1" key="1">
    <citation type="journal article" date="2020" name="Nature">
        <title>Giant virus diversity and host interactions through global metagenomics.</title>
        <authorList>
            <person name="Schulz F."/>
            <person name="Roux S."/>
            <person name="Paez-Espino D."/>
            <person name="Jungbluth S."/>
            <person name="Walsh D.A."/>
            <person name="Denef V.J."/>
            <person name="McMahon K.D."/>
            <person name="Konstantinidis K.T."/>
            <person name="Eloe-Fadrosh E.A."/>
            <person name="Kyrpides N.C."/>
            <person name="Woyke T."/>
        </authorList>
    </citation>
    <scope>NUCLEOTIDE SEQUENCE</scope>
    <source>
        <strain evidence="1">GVMAG-M-3300023174-92</strain>
    </source>
</reference>
<organism evidence="1">
    <name type="scientific">viral metagenome</name>
    <dbReference type="NCBI Taxonomy" id="1070528"/>
    <lineage>
        <taxon>unclassified sequences</taxon>
        <taxon>metagenomes</taxon>
        <taxon>organismal metagenomes</taxon>
    </lineage>
</organism>
<dbReference type="InterPro" id="IPR043930">
    <property type="entry name" value="DUF5754"/>
</dbReference>